<dbReference type="STRING" id="1742359.GCA_001439625_03362"/>
<evidence type="ECO:0000313" key="2">
    <source>
        <dbReference type="Proteomes" id="UP000321555"/>
    </source>
</evidence>
<dbReference type="EMBL" id="CP042593">
    <property type="protein sequence ID" value="QED49208.1"/>
    <property type="molecule type" value="Genomic_DNA"/>
</dbReference>
<proteinExistence type="predicted"/>
<reference evidence="2" key="1">
    <citation type="submission" date="2019-08" db="EMBL/GenBank/DDBJ databases">
        <authorList>
            <person name="Zheng X."/>
        </authorList>
    </citation>
    <scope>NUCLEOTIDE SEQUENCE [LARGE SCALE GENOMIC DNA]</scope>
    <source>
        <strain evidence="2">FJAT-25496</strain>
    </source>
</reference>
<dbReference type="OrthoDB" id="3611744at2"/>
<organism evidence="1 2">
    <name type="scientific">Cytobacillus dafuensis</name>
    <name type="common">Bacillus dafuensis</name>
    <dbReference type="NCBI Taxonomy" id="1742359"/>
    <lineage>
        <taxon>Bacteria</taxon>
        <taxon>Bacillati</taxon>
        <taxon>Bacillota</taxon>
        <taxon>Bacilli</taxon>
        <taxon>Bacillales</taxon>
        <taxon>Bacillaceae</taxon>
        <taxon>Cytobacillus</taxon>
    </lineage>
</organism>
<dbReference type="AlphaFoldDB" id="A0A5B8Z8D3"/>
<dbReference type="Pfam" id="PF08889">
    <property type="entry name" value="WbqC"/>
    <property type="match status" value="1"/>
</dbReference>
<dbReference type="KEGG" id="bda:FSZ17_19180"/>
<dbReference type="RefSeq" id="WP_057773340.1">
    <property type="nucleotide sequence ID" value="NZ_CP042593.1"/>
</dbReference>
<protein>
    <submittedName>
        <fullName evidence="1">WbqC family protein</fullName>
    </submittedName>
</protein>
<dbReference type="Proteomes" id="UP000321555">
    <property type="component" value="Chromosome"/>
</dbReference>
<gene>
    <name evidence="1" type="ORF">FSZ17_19180</name>
</gene>
<accession>A0A5B8Z8D3</accession>
<name>A0A5B8Z8D3_CYTDA</name>
<keyword evidence="2" id="KW-1185">Reference proteome</keyword>
<dbReference type="InterPro" id="IPR014985">
    <property type="entry name" value="WbqC"/>
</dbReference>
<sequence length="228" mass="26883">MKIAIHQPNFLPWIGYFDKMDQADIFVILDKANHSNSSNETNRNKIKTSKGSLWLTVPLTEKVIPINELRIDNSQNWKKKHWETIQNNYKKSIYWNKYKEGFEQIYNTHWEKLIDLNLALINHIKALLNLNTVIMLESDFQTNFGKGHTRILNIVKHLNGKVYLSGTGAKAYNNEKEFQENKIQLNYQDFKHPKYAQSWGDFIPNLSIIDMIFHCGPETIQMIRNQRC</sequence>
<evidence type="ECO:0000313" key="1">
    <source>
        <dbReference type="EMBL" id="QED49208.1"/>
    </source>
</evidence>